<dbReference type="AlphaFoldDB" id="A0A0D0AEA6"/>
<dbReference type="Proteomes" id="UP000054485">
    <property type="component" value="Unassembled WGS sequence"/>
</dbReference>
<evidence type="ECO:0000256" key="3">
    <source>
        <dbReference type="ARBA" id="ARBA00023002"/>
    </source>
</evidence>
<proteinExistence type="inferred from homology"/>
<evidence type="ECO:0000313" key="5">
    <source>
        <dbReference type="EMBL" id="KIK48560.1"/>
    </source>
</evidence>
<accession>A0A0D0AEA6</accession>
<evidence type="ECO:0000256" key="2">
    <source>
        <dbReference type="ARBA" id="ARBA00022857"/>
    </source>
</evidence>
<evidence type="ECO:0000256" key="1">
    <source>
        <dbReference type="ARBA" id="ARBA00006484"/>
    </source>
</evidence>
<dbReference type="PRINTS" id="PR00080">
    <property type="entry name" value="SDRFAMILY"/>
</dbReference>
<reference evidence="6" key="2">
    <citation type="submission" date="2015-01" db="EMBL/GenBank/DDBJ databases">
        <title>Evolutionary Origins and Diversification of the Mycorrhizal Mutualists.</title>
        <authorList>
            <consortium name="DOE Joint Genome Institute"/>
            <consortium name="Mycorrhizal Genomics Consortium"/>
            <person name="Kohler A."/>
            <person name="Kuo A."/>
            <person name="Nagy L.G."/>
            <person name="Floudas D."/>
            <person name="Copeland A."/>
            <person name="Barry K.W."/>
            <person name="Cichocki N."/>
            <person name="Veneault-Fourrey C."/>
            <person name="LaButti K."/>
            <person name="Lindquist E.A."/>
            <person name="Lipzen A."/>
            <person name="Lundell T."/>
            <person name="Morin E."/>
            <person name="Murat C."/>
            <person name="Riley R."/>
            <person name="Ohm R."/>
            <person name="Sun H."/>
            <person name="Tunlid A."/>
            <person name="Henrissat B."/>
            <person name="Grigoriev I.V."/>
            <person name="Hibbett D.S."/>
            <person name="Martin F."/>
        </authorList>
    </citation>
    <scope>NUCLEOTIDE SEQUENCE [LARGE SCALE GENOMIC DNA]</scope>
    <source>
        <strain evidence="6">UH-Slu-Lm8-n1</strain>
    </source>
</reference>
<dbReference type="GO" id="GO:0016616">
    <property type="term" value="F:oxidoreductase activity, acting on the CH-OH group of donors, NAD or NADP as acceptor"/>
    <property type="evidence" value="ECO:0007669"/>
    <property type="project" value="UniProtKB-ARBA"/>
</dbReference>
<dbReference type="InterPro" id="IPR002347">
    <property type="entry name" value="SDR_fam"/>
</dbReference>
<comment type="similarity">
    <text evidence="1 4">Belongs to the short-chain dehydrogenases/reductases (SDR) family.</text>
</comment>
<dbReference type="SUPFAM" id="SSF51735">
    <property type="entry name" value="NAD(P)-binding Rossmann-fold domains"/>
    <property type="match status" value="1"/>
</dbReference>
<organism evidence="5 6">
    <name type="scientific">Suillus luteus UH-Slu-Lm8-n1</name>
    <dbReference type="NCBI Taxonomy" id="930992"/>
    <lineage>
        <taxon>Eukaryota</taxon>
        <taxon>Fungi</taxon>
        <taxon>Dikarya</taxon>
        <taxon>Basidiomycota</taxon>
        <taxon>Agaricomycotina</taxon>
        <taxon>Agaricomycetes</taxon>
        <taxon>Agaricomycetidae</taxon>
        <taxon>Boletales</taxon>
        <taxon>Suillineae</taxon>
        <taxon>Suillaceae</taxon>
        <taxon>Suillus</taxon>
    </lineage>
</organism>
<dbReference type="InterPro" id="IPR020904">
    <property type="entry name" value="Sc_DH/Rdtase_CS"/>
</dbReference>
<keyword evidence="6" id="KW-1185">Reference proteome</keyword>
<dbReference type="Gene3D" id="3.40.50.720">
    <property type="entry name" value="NAD(P)-binding Rossmann-like Domain"/>
    <property type="match status" value="1"/>
</dbReference>
<dbReference type="InterPro" id="IPR036291">
    <property type="entry name" value="NAD(P)-bd_dom_sf"/>
</dbReference>
<dbReference type="GO" id="GO:0050664">
    <property type="term" value="F:oxidoreductase activity, acting on NAD(P)H, oxygen as acceptor"/>
    <property type="evidence" value="ECO:0007669"/>
    <property type="project" value="TreeGrafter"/>
</dbReference>
<dbReference type="STRING" id="930992.A0A0D0AEA6"/>
<dbReference type="PROSITE" id="PS00061">
    <property type="entry name" value="ADH_SHORT"/>
    <property type="match status" value="1"/>
</dbReference>
<dbReference type="PRINTS" id="PR00081">
    <property type="entry name" value="GDHRDH"/>
</dbReference>
<keyword evidence="2" id="KW-0521">NADP</keyword>
<dbReference type="HOGENOM" id="CLU_010194_1_1_1"/>
<dbReference type="FunFam" id="3.40.50.720:FF:000084">
    <property type="entry name" value="Short-chain dehydrogenase reductase"/>
    <property type="match status" value="1"/>
</dbReference>
<evidence type="ECO:0000256" key="4">
    <source>
        <dbReference type="RuleBase" id="RU000363"/>
    </source>
</evidence>
<dbReference type="OrthoDB" id="1888931at2759"/>
<sequence>MSSPLTLDFADRCIIVTGGNRGIGLGYSRALAKAGSRVAIIYKSHPSAPDVAADLERTFKVKVRAYKCDVTNAEDTAKTFALINKELGPVTGLIANAGVTAVKPSIELTAKDFNDVFSVNVYGVFNCAVAAAKLWKGKDLKNLSIVITSSMSSTIINQASTNKPLTQVFYNASKAAVSNLTKGLAAEWAADGIRVNAVSPGYGRCFLSPPEHDVLKYLSVDTEQTKTLPRDVVEYEKAHIPMKKFARPEQITGQALLLLSEHGDYMTGGEYFVDGGQLVW</sequence>
<gene>
    <name evidence="5" type="ORF">CY34DRAFT_629718</name>
</gene>
<dbReference type="Pfam" id="PF00106">
    <property type="entry name" value="adh_short"/>
    <property type="match status" value="1"/>
</dbReference>
<dbReference type="InParanoid" id="A0A0D0AEA6"/>
<evidence type="ECO:0008006" key="7">
    <source>
        <dbReference type="Google" id="ProtNLM"/>
    </source>
</evidence>
<name>A0A0D0AEA6_9AGAM</name>
<dbReference type="Pfam" id="PF13561">
    <property type="entry name" value="adh_short_C2"/>
    <property type="match status" value="1"/>
</dbReference>
<evidence type="ECO:0000313" key="6">
    <source>
        <dbReference type="Proteomes" id="UP000054485"/>
    </source>
</evidence>
<protein>
    <recommendedName>
        <fullName evidence="7">NADP-dependent mannitol dehydrogenase</fullName>
    </recommendedName>
</protein>
<reference evidence="5 6" key="1">
    <citation type="submission" date="2014-04" db="EMBL/GenBank/DDBJ databases">
        <authorList>
            <consortium name="DOE Joint Genome Institute"/>
            <person name="Kuo A."/>
            <person name="Ruytinx J."/>
            <person name="Rineau F."/>
            <person name="Colpaert J."/>
            <person name="Kohler A."/>
            <person name="Nagy L.G."/>
            <person name="Floudas D."/>
            <person name="Copeland A."/>
            <person name="Barry K.W."/>
            <person name="Cichocki N."/>
            <person name="Veneault-Fourrey C."/>
            <person name="LaButti K."/>
            <person name="Lindquist E.A."/>
            <person name="Lipzen A."/>
            <person name="Lundell T."/>
            <person name="Morin E."/>
            <person name="Murat C."/>
            <person name="Sun H."/>
            <person name="Tunlid A."/>
            <person name="Henrissat B."/>
            <person name="Grigoriev I.V."/>
            <person name="Hibbett D.S."/>
            <person name="Martin F."/>
            <person name="Nordberg H.P."/>
            <person name="Cantor M.N."/>
            <person name="Hua S.X."/>
        </authorList>
    </citation>
    <scope>NUCLEOTIDE SEQUENCE [LARGE SCALE GENOMIC DNA]</scope>
    <source>
        <strain evidence="5 6">UH-Slu-Lm8-n1</strain>
    </source>
</reference>
<dbReference type="PANTHER" id="PTHR43008:SF6">
    <property type="entry name" value="NADP-DEPENDENT MANNITOL DEHYDROGENASE"/>
    <property type="match status" value="1"/>
</dbReference>
<keyword evidence="3" id="KW-0560">Oxidoreductase</keyword>
<dbReference type="PANTHER" id="PTHR43008">
    <property type="entry name" value="BENZIL REDUCTASE"/>
    <property type="match status" value="1"/>
</dbReference>
<dbReference type="EMBL" id="KN835137">
    <property type="protein sequence ID" value="KIK48560.1"/>
    <property type="molecule type" value="Genomic_DNA"/>
</dbReference>